<dbReference type="AlphaFoldDB" id="A0A915IGC4"/>
<proteinExistence type="predicted"/>
<name>A0A915IGC4_ROMCU</name>
<accession>A0A915IGC4</accession>
<dbReference type="WBParaSite" id="nRc.2.0.1.t12948-RA">
    <property type="protein sequence ID" value="nRc.2.0.1.t12948-RA"/>
    <property type="gene ID" value="nRc.2.0.1.g12948"/>
</dbReference>
<keyword evidence="1" id="KW-1185">Reference proteome</keyword>
<evidence type="ECO:0000313" key="1">
    <source>
        <dbReference type="Proteomes" id="UP000887565"/>
    </source>
</evidence>
<protein>
    <submittedName>
        <fullName evidence="2">Uncharacterized protein</fullName>
    </submittedName>
</protein>
<reference evidence="2" key="1">
    <citation type="submission" date="2022-11" db="UniProtKB">
        <authorList>
            <consortium name="WormBaseParasite"/>
        </authorList>
    </citation>
    <scope>IDENTIFICATION</scope>
</reference>
<sequence>MLMVHAGVKRARKRAGICESCKAGIIELRVAKFLVKILLTYPRFPLPPNSNNPPIVTGVTSGFYNERKVVYGQTRWTQSAPKRCQEFETAKTAVVPELVSPVPDRIINMK</sequence>
<organism evidence="1 2">
    <name type="scientific">Romanomermis culicivorax</name>
    <name type="common">Nematode worm</name>
    <dbReference type="NCBI Taxonomy" id="13658"/>
    <lineage>
        <taxon>Eukaryota</taxon>
        <taxon>Metazoa</taxon>
        <taxon>Ecdysozoa</taxon>
        <taxon>Nematoda</taxon>
        <taxon>Enoplea</taxon>
        <taxon>Dorylaimia</taxon>
        <taxon>Mermithida</taxon>
        <taxon>Mermithoidea</taxon>
        <taxon>Mermithidae</taxon>
        <taxon>Romanomermis</taxon>
    </lineage>
</organism>
<dbReference type="Proteomes" id="UP000887565">
    <property type="component" value="Unplaced"/>
</dbReference>
<evidence type="ECO:0000313" key="2">
    <source>
        <dbReference type="WBParaSite" id="nRc.2.0.1.t12948-RA"/>
    </source>
</evidence>